<sequence>MENTSFFHTKAGKLTLIFILIMIAFIIIMLSLSSGNKMLSYCGFIIMVVAIMYPPVDTYILKRNKK</sequence>
<evidence type="ECO:0000313" key="2">
    <source>
        <dbReference type="EMBL" id="TCP96213.1"/>
    </source>
</evidence>
<keyword evidence="1" id="KW-0812">Transmembrane</keyword>
<feature type="transmembrane region" description="Helical" evidence="1">
    <location>
        <begin position="12"/>
        <end position="32"/>
    </location>
</feature>
<evidence type="ECO:0000256" key="1">
    <source>
        <dbReference type="SAM" id="Phobius"/>
    </source>
</evidence>
<dbReference type="EMBL" id="SLYB01000005">
    <property type="protein sequence ID" value="TCP96213.1"/>
    <property type="molecule type" value="Genomic_DNA"/>
</dbReference>
<organism evidence="2 3">
    <name type="scientific">Cricetibacter osteomyelitidis</name>
    <dbReference type="NCBI Taxonomy" id="1521931"/>
    <lineage>
        <taxon>Bacteria</taxon>
        <taxon>Pseudomonadati</taxon>
        <taxon>Pseudomonadota</taxon>
        <taxon>Gammaproteobacteria</taxon>
        <taxon>Pasteurellales</taxon>
        <taxon>Pasteurellaceae</taxon>
        <taxon>Cricetibacter</taxon>
    </lineage>
</organism>
<proteinExistence type="predicted"/>
<name>A0A4V2T262_9PAST</name>
<comment type="caution">
    <text evidence="2">The sequence shown here is derived from an EMBL/GenBank/DDBJ whole genome shotgun (WGS) entry which is preliminary data.</text>
</comment>
<protein>
    <submittedName>
        <fullName evidence="2">Uncharacterized protein</fullName>
    </submittedName>
</protein>
<dbReference type="AlphaFoldDB" id="A0A4V2T262"/>
<reference evidence="2 3" key="1">
    <citation type="submission" date="2019-03" db="EMBL/GenBank/DDBJ databases">
        <title>Genomic Encyclopedia of Type Strains, Phase IV (KMG-IV): sequencing the most valuable type-strain genomes for metagenomic binning, comparative biology and taxonomic classification.</title>
        <authorList>
            <person name="Goeker M."/>
        </authorList>
    </citation>
    <scope>NUCLEOTIDE SEQUENCE [LARGE SCALE GENOMIC DNA]</scope>
    <source>
        <strain evidence="2 3">DSM 28404</strain>
    </source>
</reference>
<keyword evidence="1" id="KW-0472">Membrane</keyword>
<keyword evidence="1" id="KW-1133">Transmembrane helix</keyword>
<keyword evidence="3" id="KW-1185">Reference proteome</keyword>
<evidence type="ECO:0000313" key="3">
    <source>
        <dbReference type="Proteomes" id="UP000295763"/>
    </source>
</evidence>
<dbReference type="Proteomes" id="UP000295763">
    <property type="component" value="Unassembled WGS sequence"/>
</dbReference>
<feature type="transmembrane region" description="Helical" evidence="1">
    <location>
        <begin position="38"/>
        <end position="56"/>
    </location>
</feature>
<dbReference type="RefSeq" id="WP_243647895.1">
    <property type="nucleotide sequence ID" value="NZ_SLYB01000005.1"/>
</dbReference>
<accession>A0A4V2T262</accession>
<gene>
    <name evidence="2" type="ORF">EDC44_10533</name>
</gene>